<evidence type="ECO:0000313" key="2">
    <source>
        <dbReference type="Proteomes" id="UP000233837"/>
    </source>
</evidence>
<dbReference type="AlphaFoldDB" id="A0A2I0VTX1"/>
<sequence>MPLSGSHTTLRLTGTGSELYHSLVSKCSIVTHAVQLQLANTKTTMEEREKT</sequence>
<dbReference type="Proteomes" id="UP000233837">
    <property type="component" value="Unassembled WGS sequence"/>
</dbReference>
<name>A0A2I0VTX1_9ASPA</name>
<protein>
    <submittedName>
        <fullName evidence="1">Uncharacterized protein</fullName>
    </submittedName>
</protein>
<keyword evidence="2" id="KW-1185">Reference proteome</keyword>
<dbReference type="EMBL" id="KZ503238">
    <property type="protein sequence ID" value="PKU66855.1"/>
    <property type="molecule type" value="Genomic_DNA"/>
</dbReference>
<accession>A0A2I0VTX1</accession>
<gene>
    <name evidence="1" type="ORF">MA16_Dca014462</name>
</gene>
<proteinExistence type="predicted"/>
<reference evidence="1 2" key="1">
    <citation type="journal article" date="2016" name="Sci. Rep.">
        <title>The Dendrobium catenatum Lindl. genome sequence provides insights into polysaccharide synthase, floral development and adaptive evolution.</title>
        <authorList>
            <person name="Zhang G.Q."/>
            <person name="Xu Q."/>
            <person name="Bian C."/>
            <person name="Tsai W.C."/>
            <person name="Yeh C.M."/>
            <person name="Liu K.W."/>
            <person name="Yoshida K."/>
            <person name="Zhang L.S."/>
            <person name="Chang S.B."/>
            <person name="Chen F."/>
            <person name="Shi Y."/>
            <person name="Su Y.Y."/>
            <person name="Zhang Y.Q."/>
            <person name="Chen L.J."/>
            <person name="Yin Y."/>
            <person name="Lin M."/>
            <person name="Huang H."/>
            <person name="Deng H."/>
            <person name="Wang Z.W."/>
            <person name="Zhu S.L."/>
            <person name="Zhao X."/>
            <person name="Deng C."/>
            <person name="Niu S.C."/>
            <person name="Huang J."/>
            <person name="Wang M."/>
            <person name="Liu G.H."/>
            <person name="Yang H.J."/>
            <person name="Xiao X.J."/>
            <person name="Hsiao Y.Y."/>
            <person name="Wu W.L."/>
            <person name="Chen Y.Y."/>
            <person name="Mitsuda N."/>
            <person name="Ohme-Takagi M."/>
            <person name="Luo Y.B."/>
            <person name="Van de Peer Y."/>
            <person name="Liu Z.J."/>
        </authorList>
    </citation>
    <scope>NUCLEOTIDE SEQUENCE [LARGE SCALE GENOMIC DNA]</scope>
    <source>
        <tissue evidence="1">The whole plant</tissue>
    </source>
</reference>
<evidence type="ECO:0000313" key="1">
    <source>
        <dbReference type="EMBL" id="PKU66855.1"/>
    </source>
</evidence>
<reference evidence="1 2" key="2">
    <citation type="journal article" date="2017" name="Nature">
        <title>The Apostasia genome and the evolution of orchids.</title>
        <authorList>
            <person name="Zhang G.Q."/>
            <person name="Liu K.W."/>
            <person name="Li Z."/>
            <person name="Lohaus R."/>
            <person name="Hsiao Y.Y."/>
            <person name="Niu S.C."/>
            <person name="Wang J.Y."/>
            <person name="Lin Y.C."/>
            <person name="Xu Q."/>
            <person name="Chen L.J."/>
            <person name="Yoshida K."/>
            <person name="Fujiwara S."/>
            <person name="Wang Z.W."/>
            <person name="Zhang Y.Q."/>
            <person name="Mitsuda N."/>
            <person name="Wang M."/>
            <person name="Liu G.H."/>
            <person name="Pecoraro L."/>
            <person name="Huang H.X."/>
            <person name="Xiao X.J."/>
            <person name="Lin M."/>
            <person name="Wu X.Y."/>
            <person name="Wu W.L."/>
            <person name="Chen Y.Y."/>
            <person name="Chang S.B."/>
            <person name="Sakamoto S."/>
            <person name="Ohme-Takagi M."/>
            <person name="Yagi M."/>
            <person name="Zeng S.J."/>
            <person name="Shen C.Y."/>
            <person name="Yeh C.M."/>
            <person name="Luo Y.B."/>
            <person name="Tsai W.C."/>
            <person name="Van de Peer Y."/>
            <person name="Liu Z.J."/>
        </authorList>
    </citation>
    <scope>NUCLEOTIDE SEQUENCE [LARGE SCALE GENOMIC DNA]</scope>
    <source>
        <tissue evidence="1">The whole plant</tissue>
    </source>
</reference>
<organism evidence="1 2">
    <name type="scientific">Dendrobium catenatum</name>
    <dbReference type="NCBI Taxonomy" id="906689"/>
    <lineage>
        <taxon>Eukaryota</taxon>
        <taxon>Viridiplantae</taxon>
        <taxon>Streptophyta</taxon>
        <taxon>Embryophyta</taxon>
        <taxon>Tracheophyta</taxon>
        <taxon>Spermatophyta</taxon>
        <taxon>Magnoliopsida</taxon>
        <taxon>Liliopsida</taxon>
        <taxon>Asparagales</taxon>
        <taxon>Orchidaceae</taxon>
        <taxon>Epidendroideae</taxon>
        <taxon>Malaxideae</taxon>
        <taxon>Dendrobiinae</taxon>
        <taxon>Dendrobium</taxon>
    </lineage>
</organism>